<accession>A0A2M7W274</accession>
<dbReference type="CDD" id="cd19072">
    <property type="entry name" value="AKR_AKR3F1-like"/>
    <property type="match status" value="1"/>
</dbReference>
<dbReference type="AlphaFoldDB" id="A0A2M7W274"/>
<dbReference type="SUPFAM" id="SSF51430">
    <property type="entry name" value="NAD(P)-linked oxidoreductase"/>
    <property type="match status" value="1"/>
</dbReference>
<dbReference type="PRINTS" id="PR00069">
    <property type="entry name" value="ALDKETRDTASE"/>
</dbReference>
<feature type="domain" description="NADP-dependent oxidoreductase" evidence="1">
    <location>
        <begin position="15"/>
        <end position="277"/>
    </location>
</feature>
<reference evidence="3" key="1">
    <citation type="submission" date="2017-09" db="EMBL/GenBank/DDBJ databases">
        <title>Depth-based differentiation of microbial function through sediment-hosted aquifers and enrichment of novel symbionts in the deep terrestrial subsurface.</title>
        <authorList>
            <person name="Probst A.J."/>
            <person name="Ladd B."/>
            <person name="Jarett J.K."/>
            <person name="Geller-Mcgrath D.E."/>
            <person name="Sieber C.M.K."/>
            <person name="Emerson J.B."/>
            <person name="Anantharaman K."/>
            <person name="Thomas B.C."/>
            <person name="Malmstrom R."/>
            <person name="Stieglmeier M."/>
            <person name="Klingl A."/>
            <person name="Woyke T."/>
            <person name="Ryan C.M."/>
            <person name="Banfield J.F."/>
        </authorList>
    </citation>
    <scope>NUCLEOTIDE SEQUENCE [LARGE SCALE GENOMIC DNA]</scope>
</reference>
<dbReference type="InterPro" id="IPR020471">
    <property type="entry name" value="AKR"/>
</dbReference>
<dbReference type="InterPro" id="IPR036812">
    <property type="entry name" value="NAD(P)_OxRdtase_dom_sf"/>
</dbReference>
<evidence type="ECO:0000313" key="2">
    <source>
        <dbReference type="EMBL" id="PJA14418.1"/>
    </source>
</evidence>
<dbReference type="Proteomes" id="UP000228952">
    <property type="component" value="Unassembled WGS sequence"/>
</dbReference>
<dbReference type="Gene3D" id="3.20.20.100">
    <property type="entry name" value="NADP-dependent oxidoreductase domain"/>
    <property type="match status" value="1"/>
</dbReference>
<evidence type="ECO:0000259" key="1">
    <source>
        <dbReference type="Pfam" id="PF00248"/>
    </source>
</evidence>
<name>A0A2M7W274_9BACT</name>
<dbReference type="Pfam" id="PF00248">
    <property type="entry name" value="Aldo_ket_red"/>
    <property type="match status" value="1"/>
</dbReference>
<comment type="caution">
    <text evidence="2">The sequence shown here is derived from an EMBL/GenBank/DDBJ whole genome shotgun (WGS) entry which is preliminary data.</text>
</comment>
<proteinExistence type="predicted"/>
<dbReference type="PANTHER" id="PTHR43638">
    <property type="entry name" value="OXIDOREDUCTASE, ALDO/KETO REDUCTASE FAMILY PROTEIN"/>
    <property type="match status" value="1"/>
</dbReference>
<organism evidence="2 3">
    <name type="scientific">Candidatus Dojkabacteria bacterium CG_4_10_14_0_2_um_filter_Dojkabacteria_WS6_41_15</name>
    <dbReference type="NCBI Taxonomy" id="2014249"/>
    <lineage>
        <taxon>Bacteria</taxon>
        <taxon>Candidatus Dojkabacteria</taxon>
    </lineage>
</organism>
<sequence length="280" mass="31859">MSLPTINIFSKQMPKLGIGTWGIGGYMTKSPYSDYINEITQIKFQISKGLSLIDCWIAQGEGGSLELIRQAIEEFDRQKLTLMCKFDIHKYKNATELEVIFQQYLKQLNTDYLDVFEIHRPVFSAVSEKEVESFLKEKIKTRKIRAFAVSNATSNDLINIGKKMSVPIGAVEILYNIFDRESESNGTIAYCQKKKIPIIAYRPLNRGMSNIAHTIEDFGKIVSKYNATPNQVALNWLLKKEGVMALLKSSNRAHINENLDSMAFELSLEDCQVIDSLKLR</sequence>
<evidence type="ECO:0000313" key="3">
    <source>
        <dbReference type="Proteomes" id="UP000228952"/>
    </source>
</evidence>
<dbReference type="EMBL" id="PFQB01000052">
    <property type="protein sequence ID" value="PJA14418.1"/>
    <property type="molecule type" value="Genomic_DNA"/>
</dbReference>
<dbReference type="GO" id="GO:0016491">
    <property type="term" value="F:oxidoreductase activity"/>
    <property type="evidence" value="ECO:0007669"/>
    <property type="project" value="InterPro"/>
</dbReference>
<gene>
    <name evidence="2" type="ORF">COX64_02055</name>
</gene>
<protein>
    <recommendedName>
        <fullName evidence="1">NADP-dependent oxidoreductase domain-containing protein</fullName>
    </recommendedName>
</protein>
<dbReference type="PANTHER" id="PTHR43638:SF3">
    <property type="entry name" value="ALDEHYDE REDUCTASE"/>
    <property type="match status" value="1"/>
</dbReference>
<dbReference type="InterPro" id="IPR023210">
    <property type="entry name" value="NADP_OxRdtase_dom"/>
</dbReference>